<organism evidence="3 4">
    <name type="scientific">Pyrenophora tritici-repentis</name>
    <dbReference type="NCBI Taxonomy" id="45151"/>
    <lineage>
        <taxon>Eukaryota</taxon>
        <taxon>Fungi</taxon>
        <taxon>Dikarya</taxon>
        <taxon>Ascomycota</taxon>
        <taxon>Pezizomycotina</taxon>
        <taxon>Dothideomycetes</taxon>
        <taxon>Pleosporomycetidae</taxon>
        <taxon>Pleosporales</taxon>
        <taxon>Pleosporineae</taxon>
        <taxon>Pleosporaceae</taxon>
        <taxon>Pyrenophora</taxon>
    </lineage>
</organism>
<dbReference type="KEGG" id="ptrr:90954388"/>
<name>A0A2W1EP67_9PLEO</name>
<evidence type="ECO:0000313" key="3">
    <source>
        <dbReference type="EMBL" id="KAF7578511.1"/>
    </source>
</evidence>
<reference evidence="3" key="1">
    <citation type="journal article" date="2018" name="BMC Genomics">
        <title>Comparative genomics of the wheat fungal pathogen Pyrenophora tritici-repentis reveals chromosomal variations and genome plasticity.</title>
        <authorList>
            <person name="Moolhuijzen P."/>
            <person name="See P.T."/>
            <person name="Hane J.K."/>
            <person name="Shi G."/>
            <person name="Liu Z."/>
            <person name="Oliver R.P."/>
            <person name="Moffat C.S."/>
        </authorList>
    </citation>
    <scope>NUCLEOTIDE SEQUENCE [LARGE SCALE GENOMIC DNA]</scope>
    <source>
        <strain evidence="3">M4</strain>
    </source>
</reference>
<sequence length="132" mass="14391">MPTTPDIRGHPIYWQIIKTGMALTFSREDKLAIGSAQAFLFAFLLSSGVSALPRASPMDKRIELGEEQTPNPQPDPPGVTPIPHGSPKPHHHHGTPEAGGDLERRQPQKTPAPHHTPVQRDLVQSQAQSPQP</sequence>
<keyword evidence="2" id="KW-1133">Transmembrane helix</keyword>
<evidence type="ECO:0000256" key="2">
    <source>
        <dbReference type="SAM" id="Phobius"/>
    </source>
</evidence>
<keyword evidence="2" id="KW-0812">Transmembrane</keyword>
<dbReference type="RefSeq" id="XP_065965967.1">
    <property type="nucleotide sequence ID" value="XM_066103765.1"/>
</dbReference>
<feature type="transmembrane region" description="Helical" evidence="2">
    <location>
        <begin position="31"/>
        <end position="52"/>
    </location>
</feature>
<feature type="compositionally biased region" description="Polar residues" evidence="1">
    <location>
        <begin position="122"/>
        <end position="132"/>
    </location>
</feature>
<proteinExistence type="predicted"/>
<dbReference type="Proteomes" id="UP000245464">
    <property type="component" value="Chromosome 1"/>
</dbReference>
<dbReference type="GeneID" id="90954388"/>
<feature type="compositionally biased region" description="Pro residues" evidence="1">
    <location>
        <begin position="71"/>
        <end position="86"/>
    </location>
</feature>
<comment type="caution">
    <text evidence="3">The sequence shown here is derived from an EMBL/GenBank/DDBJ whole genome shotgun (WGS) entry which is preliminary data.</text>
</comment>
<gene>
    <name evidence="3" type="ORF">PtrM4_027510</name>
</gene>
<evidence type="ECO:0000313" key="4">
    <source>
        <dbReference type="Proteomes" id="UP000245464"/>
    </source>
</evidence>
<evidence type="ECO:0000256" key="1">
    <source>
        <dbReference type="SAM" id="MobiDB-lite"/>
    </source>
</evidence>
<accession>A0A2W1EP67</accession>
<dbReference type="EMBL" id="NQIK02000001">
    <property type="protein sequence ID" value="KAF7578511.1"/>
    <property type="molecule type" value="Genomic_DNA"/>
</dbReference>
<dbReference type="AlphaFoldDB" id="A0A2W1EP67"/>
<keyword evidence="2" id="KW-0472">Membrane</keyword>
<protein>
    <submittedName>
        <fullName evidence="3">Uncharacterized protein</fullName>
    </submittedName>
</protein>
<feature type="region of interest" description="Disordered" evidence="1">
    <location>
        <begin position="57"/>
        <end position="132"/>
    </location>
</feature>